<feature type="transmembrane region" description="Helical" evidence="1">
    <location>
        <begin position="176"/>
        <end position="197"/>
    </location>
</feature>
<feature type="transmembrane region" description="Helical" evidence="1">
    <location>
        <begin position="320"/>
        <end position="344"/>
    </location>
</feature>
<dbReference type="EMBL" id="CP001933">
    <property type="protein sequence ID" value="ADD07347.1"/>
    <property type="molecule type" value="Genomic_DNA"/>
</dbReference>
<feature type="transmembrane region" description="Helical" evidence="1">
    <location>
        <begin position="277"/>
        <end position="299"/>
    </location>
</feature>
<reference evidence="4" key="1">
    <citation type="submission" date="2010-02" db="EMBL/GenBank/DDBJ databases">
        <title>Complete sequence of plasmid 1 of Natrialba magadii ATCC 43099.</title>
        <authorList>
            <consortium name="US DOE Joint Genome Institute"/>
            <person name="Lucas S."/>
            <person name="Copeland A."/>
            <person name="Lapidus A."/>
            <person name="Cheng J.-F."/>
            <person name="Bruce D."/>
            <person name="Goodwin L."/>
            <person name="Pitluck S."/>
            <person name="Davenport K."/>
            <person name="Saunders E."/>
            <person name="Detter J.C."/>
            <person name="Han C."/>
            <person name="Tapia R."/>
            <person name="Land M."/>
            <person name="Hauser L."/>
            <person name="Kyrpides N."/>
            <person name="Mikhailova N."/>
            <person name="De Castro R.E."/>
            <person name="Maupin-Furlow J.A."/>
            <person name="Woyke T."/>
        </authorList>
    </citation>
    <scope>NUCLEOTIDE SEQUENCE [LARGE SCALE GENOMIC DNA]</scope>
    <source>
        <strain evidence="4">ATCC 43099 / DSM 3394 / CCM 3739 / CIP 104546 / IAM 13178 / JCM 8861 / NBRC 102185 / NCIMB 2190 / MS3</strain>
        <plasmid evidence="4">pNMAG01</plasmid>
    </source>
</reference>
<reference evidence="3 5" key="3">
    <citation type="journal article" date="2014" name="PLoS Genet.">
        <title>Phylogenetically driven sequencing of extremely halophilic archaea reveals strategies for static and dynamic osmo-response.</title>
        <authorList>
            <person name="Becker E.A."/>
            <person name="Seitzer P.M."/>
            <person name="Tritt A."/>
            <person name="Larsen D."/>
            <person name="Krusor M."/>
            <person name="Yao A.I."/>
            <person name="Wu D."/>
            <person name="Madern D."/>
            <person name="Eisen J.A."/>
            <person name="Darling A.E."/>
            <person name="Facciotti M.T."/>
        </authorList>
    </citation>
    <scope>NUCLEOTIDE SEQUENCE [LARGE SCALE GENOMIC DNA]</scope>
    <source>
        <strain evidence="5">ATCC 43099 / DSM 3394 / CCM 3739 / CIP 104546 / IAM 13178 / JCM 8861 / NBRC 102185 / NCIMB 2190 / MS3</strain>
        <strain evidence="3">MS-3</strain>
    </source>
</reference>
<evidence type="ECO:0000313" key="4">
    <source>
        <dbReference type="Proteomes" id="UP000001879"/>
    </source>
</evidence>
<keyword evidence="4" id="KW-1185">Reference proteome</keyword>
<reference evidence="2 4" key="2">
    <citation type="journal article" date="2012" name="BMC Genomics">
        <title>A comparative genomics perspective on the genetic content of the alkaliphilic haloarchaeon Natrialba magadii ATCC 43099T.</title>
        <authorList>
            <person name="Siddaramappa S."/>
            <person name="Challacombe J.F."/>
            <person name="Decastro R.E."/>
            <person name="Pfeiffer F."/>
            <person name="Sastre D.E."/>
            <person name="Gimenez M.I."/>
            <person name="Paggi R.A."/>
            <person name="Detter J.C."/>
            <person name="Davenport K.W."/>
            <person name="Goodwin L.A."/>
            <person name="Kyrpides N."/>
            <person name="Tapia R."/>
            <person name="Pitluck S."/>
            <person name="Lucas S."/>
            <person name="Woyke T."/>
            <person name="Maupin-Furlow J.A."/>
        </authorList>
    </citation>
    <scope>NUCLEOTIDE SEQUENCE [LARGE SCALE GENOMIC DNA]</scope>
    <source>
        <strain evidence="2">ATCC 43099</strain>
        <strain evidence="4">ATCC 43099 / DSM 3394 / CCM 3739 / CIP 104546 / IAM 13178 / JCM 8861 / NBRC 102185 / NCIMB 2190 / MS3</strain>
    </source>
</reference>
<dbReference type="OrthoDB" id="3266at2157"/>
<dbReference type="GeneID" id="8826676"/>
<dbReference type="InterPro" id="IPR005240">
    <property type="entry name" value="DUF389"/>
</dbReference>
<dbReference type="PATRIC" id="fig|547559.17.peg.713"/>
<geneLocation type="plasmid" evidence="2 4">
    <name>pNMAG01</name>
</geneLocation>
<dbReference type="EMBL" id="AOHS01000014">
    <property type="protein sequence ID" value="ELY32603.1"/>
    <property type="molecule type" value="Genomic_DNA"/>
</dbReference>
<organism evidence="2 4">
    <name type="scientific">Natrialba magadii (strain ATCC 43099 / DSM 3394 / CCM 3739 / CIP 104546 / IAM 13178 / JCM 8861 / NBRC 102185 / NCIMB 2190 / MS3)</name>
    <name type="common">Natronobacterium magadii</name>
    <dbReference type="NCBI Taxonomy" id="547559"/>
    <lineage>
        <taxon>Archaea</taxon>
        <taxon>Methanobacteriati</taxon>
        <taxon>Methanobacteriota</taxon>
        <taxon>Stenosarchaea group</taxon>
        <taxon>Halobacteria</taxon>
        <taxon>Halobacteriales</taxon>
        <taxon>Natrialbaceae</taxon>
        <taxon>Natrialba</taxon>
    </lineage>
</organism>
<accession>D3T188</accession>
<dbReference type="Proteomes" id="UP000001879">
    <property type="component" value="Plasmid pNMAG01"/>
</dbReference>
<dbReference type="AlphaFoldDB" id="D3T188"/>
<keyword evidence="1" id="KW-0812">Transmembrane</keyword>
<evidence type="ECO:0000313" key="5">
    <source>
        <dbReference type="Proteomes" id="UP000011543"/>
    </source>
</evidence>
<keyword evidence="2" id="KW-0614">Plasmid</keyword>
<dbReference type="Proteomes" id="UP000011543">
    <property type="component" value="Unassembled WGS sequence"/>
</dbReference>
<feature type="transmembrane region" description="Helical" evidence="1">
    <location>
        <begin position="217"/>
        <end position="238"/>
    </location>
</feature>
<reference evidence="2" key="4">
    <citation type="submission" date="2016-09" db="EMBL/GenBank/DDBJ databases">
        <authorList>
            <person name="Pfeiffer F."/>
        </authorList>
    </citation>
    <scope>NUCLEOTIDE SEQUENCE</scope>
    <source>
        <strain evidence="2">ATCC 43099</strain>
        <plasmid evidence="2">pNMAG01</plasmid>
    </source>
</reference>
<feature type="transmembrane region" description="Helical" evidence="1">
    <location>
        <begin position="245"/>
        <end position="271"/>
    </location>
</feature>
<keyword evidence="1" id="KW-0472">Membrane</keyword>
<feature type="transmembrane region" description="Helical" evidence="1">
    <location>
        <begin position="141"/>
        <end position="164"/>
    </location>
</feature>
<feature type="transmembrane region" description="Helical" evidence="1">
    <location>
        <begin position="111"/>
        <end position="135"/>
    </location>
</feature>
<dbReference type="Pfam" id="PF04087">
    <property type="entry name" value="DUF389"/>
    <property type="match status" value="1"/>
</dbReference>
<name>D3T188_NATMM</name>
<keyword evidence="1" id="KW-1133">Transmembrane helix</keyword>
<dbReference type="PANTHER" id="PTHR20992:SF9">
    <property type="entry name" value="AT15442P-RELATED"/>
    <property type="match status" value="1"/>
</dbReference>
<gene>
    <name evidence="2" type="ordered locus">Nmag_3806</name>
    <name evidence="3" type="ORF">C500_03729</name>
</gene>
<proteinExistence type="predicted"/>
<evidence type="ECO:0000313" key="2">
    <source>
        <dbReference type="EMBL" id="ADD07347.1"/>
    </source>
</evidence>
<evidence type="ECO:0000256" key="1">
    <source>
        <dbReference type="SAM" id="Phobius"/>
    </source>
</evidence>
<dbReference type="KEGG" id="nmg:Nmag_3806"/>
<dbReference type="NCBIfam" id="TIGR00341">
    <property type="entry name" value="TIGR00341 family protein"/>
    <property type="match status" value="1"/>
</dbReference>
<protein>
    <submittedName>
        <fullName evidence="2">DUF389 family protein</fullName>
    </submittedName>
</protein>
<dbReference type="PANTHER" id="PTHR20992">
    <property type="entry name" value="AT15442P-RELATED"/>
    <property type="match status" value="1"/>
</dbReference>
<sequence>MRYLEITVPRDRRRAVLAVLDDEGIEYVIADEATASTIEDAAVVRFPLPTRAVEPVLDRLADAGLDDARVVVIDAQTVVSQEFDELRDQYSRGGTRGERTSRQVLRTKADAFTPAISIYLVMLLISAVVATAGLLSDSPAVVVGSMVIAPLLGPALAASVGIVTDDAELRSRGFRYQTIGVAVVIVASIAIATLARLGGFEPSGVDIVVVAELEERVSPNVLSLAVALGAGVAGILSLTRGFSEAIVGVMIAAALIPPAAAVGITTAWGMYGAALGAFVLVVVNLLSINLAALVTLWVAGYRPQTPGPGLFEVSPTRKRTATYAVLFGLALAILTAPLVGITLLEFQTTQLTSTADEAVTEVLEDPQYDELEAESVEVVLDDEYPIRSVDRVVVTVRGLDPGPQPDLADRLYERVAAETQESVVLKLQYTVGEERGEPDEDVFFRTVRSG</sequence>
<dbReference type="HOGENOM" id="CLU_050976_1_1_2"/>
<evidence type="ECO:0000313" key="3">
    <source>
        <dbReference type="EMBL" id="ELY32603.1"/>
    </source>
</evidence>
<dbReference type="RefSeq" id="WP_004214298.1">
    <property type="nucleotide sequence ID" value="NC_013923.1"/>
</dbReference>